<feature type="active site" description="Nucleophile" evidence="4">
    <location>
        <position position="356"/>
    </location>
</feature>
<dbReference type="InterPro" id="IPR043138">
    <property type="entry name" value="GGT_lsub"/>
</dbReference>
<sequence length="536" mass="60187">MNFNVLENRYPSIRNVMYAPRGAVATSNPLAAQAGLDMIKKGGNAVDAAVATAAALSVVEPTSNGIGGDAYSQVWIESEKKLYALNSSGFAPELMKSENYKDMDKMPLYGFDAVTVPGIPASWGELNRKFGKLSLEECLKPAIDYAENGYIIYPNVAKLWRESFDIYSKEFKTEEFEEWFRVFAPDGKCPEAGDMFKCKEQAETLRELAKTNCESFYRGDLADKIDSFSRRYNGAIRKSDLEKFRPEWVEPIKTDYRGYTISELPPNGHGITVLMALNIMEGFETGNERDTDINIHRMIESMKLAFSDSKKYVTDKNEMTVSVEAMLNKNYASERRKLISENAIYPKSGEPFCGGTVYLCTADKDGNMVSHIQSNYMNFGSGLVVPETGIALHNRANNFSTDPEHDNFVKPFKKPYHTIIPGFILKDGEAIGPFGVMGAFMQPQGQFQVITNLIDYNMNPQEALDAPRWQWIDGMRIEVESDMPQNVIDGLIKRNHDVKVVENKITMGRGQIIMKNKNGGYICATEKRCDGHVAVW</sequence>
<comment type="catalytic activity">
    <reaction evidence="3 6">
        <text>an N-terminal (5-L-glutamyl)-[peptide] + an alpha-amino acid = 5-L-glutamyl amino acid + an N-terminal L-alpha-aminoacyl-[peptide]</text>
        <dbReference type="Rhea" id="RHEA:23904"/>
        <dbReference type="Rhea" id="RHEA-COMP:9780"/>
        <dbReference type="Rhea" id="RHEA-COMP:9795"/>
        <dbReference type="ChEBI" id="CHEBI:77644"/>
        <dbReference type="ChEBI" id="CHEBI:78597"/>
        <dbReference type="ChEBI" id="CHEBI:78599"/>
        <dbReference type="ChEBI" id="CHEBI:78608"/>
        <dbReference type="EC" id="2.3.2.2"/>
    </reaction>
</comment>
<dbReference type="GO" id="GO:0103068">
    <property type="term" value="F:leukotriene C4 gamma-glutamyl transferase activity"/>
    <property type="evidence" value="ECO:0007669"/>
    <property type="project" value="UniProtKB-EC"/>
</dbReference>
<comment type="caution">
    <text evidence="7">The sequence shown here is derived from an EMBL/GenBank/DDBJ whole genome shotgun (WGS) entry which is preliminary data.</text>
</comment>
<organism evidence="7 8">
    <name type="scientific">Peptacetobacter hominis</name>
    <dbReference type="NCBI Taxonomy" id="2743610"/>
    <lineage>
        <taxon>Bacteria</taxon>
        <taxon>Bacillati</taxon>
        <taxon>Bacillota</taxon>
        <taxon>Clostridia</taxon>
        <taxon>Peptostreptococcales</taxon>
        <taxon>Peptostreptococcaceae</taxon>
        <taxon>Peptacetobacter</taxon>
    </lineage>
</organism>
<dbReference type="PANTHER" id="PTHR43881">
    <property type="entry name" value="GAMMA-GLUTAMYLTRANSPEPTIDASE (AFU_ORTHOLOGUE AFUA_4G13580)"/>
    <property type="match status" value="1"/>
</dbReference>
<dbReference type="EMBL" id="SGJB01000005">
    <property type="protein sequence ID" value="TQQ84982.1"/>
    <property type="molecule type" value="Genomic_DNA"/>
</dbReference>
<reference evidence="7 8" key="1">
    <citation type="submission" date="2019-02" db="EMBL/GenBank/DDBJ databases">
        <title>Peptostreptococcaceae bacterium ZHW00191 nov., a new bacterium isolated from the human gut.</title>
        <authorList>
            <person name="Zhou H.-W."/>
            <person name="Chen X.-J."/>
        </authorList>
    </citation>
    <scope>NUCLEOTIDE SEQUENCE [LARGE SCALE GENOMIC DNA]</scope>
    <source>
        <strain evidence="7 8">ZHW00191</strain>
    </source>
</reference>
<keyword evidence="8" id="KW-1185">Reference proteome</keyword>
<accession>A0A544QWA9</accession>
<gene>
    <name evidence="7" type="primary">ggt</name>
    <name evidence="7" type="ORF">EXD82_03830</name>
</gene>
<dbReference type="UniPathway" id="UPA00204"/>
<evidence type="ECO:0000256" key="6">
    <source>
        <dbReference type="RuleBase" id="RU368036"/>
    </source>
</evidence>
<dbReference type="EC" id="3.4.19.13" evidence="6"/>
<dbReference type="InterPro" id="IPR029055">
    <property type="entry name" value="Ntn_hydrolases_N"/>
</dbReference>
<evidence type="ECO:0000256" key="4">
    <source>
        <dbReference type="PIRSR" id="PIRSR600101-1"/>
    </source>
</evidence>
<dbReference type="AlphaFoldDB" id="A0A544QWA9"/>
<dbReference type="InterPro" id="IPR043137">
    <property type="entry name" value="GGT_ssub_C"/>
</dbReference>
<evidence type="ECO:0000256" key="5">
    <source>
        <dbReference type="PIRSR" id="PIRSR600101-2"/>
    </source>
</evidence>
<dbReference type="GO" id="GO:0006751">
    <property type="term" value="P:glutathione catabolic process"/>
    <property type="evidence" value="ECO:0007669"/>
    <property type="project" value="UniProtKB-UniRule"/>
</dbReference>
<dbReference type="SUPFAM" id="SSF56235">
    <property type="entry name" value="N-terminal nucleophile aminohydrolases (Ntn hydrolases)"/>
    <property type="match status" value="1"/>
</dbReference>
<dbReference type="Gene3D" id="1.10.246.130">
    <property type="match status" value="1"/>
</dbReference>
<dbReference type="EC" id="2.3.2.2" evidence="6"/>
<dbReference type="Proteomes" id="UP000317863">
    <property type="component" value="Unassembled WGS sequence"/>
</dbReference>
<dbReference type="PRINTS" id="PR01210">
    <property type="entry name" value="GGTRANSPTASE"/>
</dbReference>
<dbReference type="PANTHER" id="PTHR43881:SF1">
    <property type="entry name" value="GAMMA-GLUTAMYLTRANSPEPTIDASE (AFU_ORTHOLOGUE AFUA_4G13580)"/>
    <property type="match status" value="1"/>
</dbReference>
<evidence type="ECO:0000256" key="2">
    <source>
        <dbReference type="ARBA" id="ARBA00001089"/>
    </source>
</evidence>
<comment type="subunit">
    <text evidence="6">This enzyme consists of two polypeptide chains, which are synthesized in precursor form from a single polypeptide.</text>
</comment>
<comment type="similarity">
    <text evidence="6">Belongs to the gamma-glutamyltransferase family.</text>
</comment>
<comment type="pathway">
    <text evidence="6">Sulfur metabolism; glutathione metabolism.</text>
</comment>
<dbReference type="OrthoDB" id="9781342at2"/>
<proteinExistence type="inferred from homology"/>
<comment type="catalytic activity">
    <reaction evidence="1 6">
        <text>an S-substituted glutathione + H2O = an S-substituted L-cysteinylglycine + L-glutamate</text>
        <dbReference type="Rhea" id="RHEA:59468"/>
        <dbReference type="ChEBI" id="CHEBI:15377"/>
        <dbReference type="ChEBI" id="CHEBI:29985"/>
        <dbReference type="ChEBI" id="CHEBI:90779"/>
        <dbReference type="ChEBI" id="CHEBI:143103"/>
        <dbReference type="EC" id="3.4.19.13"/>
    </reaction>
</comment>
<keyword evidence="6" id="KW-0378">Hydrolase</keyword>
<keyword evidence="6" id="KW-0865">Zymogen</keyword>
<dbReference type="InterPro" id="IPR052896">
    <property type="entry name" value="GGT-like_enzyme"/>
</dbReference>
<keyword evidence="6" id="KW-0317">Glutathione biosynthesis</keyword>
<dbReference type="Pfam" id="PF01019">
    <property type="entry name" value="G_glu_transpept"/>
    <property type="match status" value="1"/>
</dbReference>
<keyword evidence="6 7" id="KW-0012">Acyltransferase</keyword>
<dbReference type="InterPro" id="IPR000101">
    <property type="entry name" value="GGT_peptidase"/>
</dbReference>
<feature type="binding site" evidence="5">
    <location>
        <position position="439"/>
    </location>
    <ligand>
        <name>L-glutamate</name>
        <dbReference type="ChEBI" id="CHEBI:29985"/>
    </ligand>
</feature>
<evidence type="ECO:0000313" key="7">
    <source>
        <dbReference type="EMBL" id="TQQ84982.1"/>
    </source>
</evidence>
<dbReference type="Gene3D" id="3.60.20.40">
    <property type="match status" value="1"/>
</dbReference>
<keyword evidence="6 7" id="KW-0808">Transferase</keyword>
<comment type="PTM">
    <text evidence="6">Cleaved by autocatalysis into a large and a small subunit.</text>
</comment>
<dbReference type="RefSeq" id="WP_142535587.1">
    <property type="nucleotide sequence ID" value="NZ_SGJB01000005.1"/>
</dbReference>
<dbReference type="NCBIfam" id="TIGR00066">
    <property type="entry name" value="g_glut_trans"/>
    <property type="match status" value="1"/>
</dbReference>
<evidence type="ECO:0000256" key="3">
    <source>
        <dbReference type="ARBA" id="ARBA00047417"/>
    </source>
</evidence>
<name>A0A544QWA9_9FIRM</name>
<comment type="catalytic activity">
    <reaction evidence="2 6">
        <text>glutathione + H2O = L-cysteinylglycine + L-glutamate</text>
        <dbReference type="Rhea" id="RHEA:28807"/>
        <dbReference type="ChEBI" id="CHEBI:15377"/>
        <dbReference type="ChEBI" id="CHEBI:29985"/>
        <dbReference type="ChEBI" id="CHEBI:57925"/>
        <dbReference type="ChEBI" id="CHEBI:61694"/>
        <dbReference type="EC" id="3.4.19.13"/>
    </reaction>
</comment>
<protein>
    <recommendedName>
        <fullName evidence="6">Glutathione hydrolase proenzyme</fullName>
        <ecNumber evidence="6">2.3.2.2</ecNumber>
        <ecNumber evidence="6">3.4.19.13</ecNumber>
    </recommendedName>
    <component>
        <recommendedName>
            <fullName evidence="6">Glutathione hydrolase large chain</fullName>
        </recommendedName>
    </component>
    <component>
        <recommendedName>
            <fullName evidence="6">Glutathione hydrolase small chain</fullName>
        </recommendedName>
    </component>
</protein>
<evidence type="ECO:0000313" key="8">
    <source>
        <dbReference type="Proteomes" id="UP000317863"/>
    </source>
</evidence>
<dbReference type="GO" id="GO:0036374">
    <property type="term" value="F:glutathione hydrolase activity"/>
    <property type="evidence" value="ECO:0007669"/>
    <property type="project" value="UniProtKB-UniRule"/>
</dbReference>
<dbReference type="GO" id="GO:0006750">
    <property type="term" value="P:glutathione biosynthetic process"/>
    <property type="evidence" value="ECO:0007669"/>
    <property type="project" value="UniProtKB-KW"/>
</dbReference>
<evidence type="ECO:0000256" key="1">
    <source>
        <dbReference type="ARBA" id="ARBA00001049"/>
    </source>
</evidence>